<dbReference type="PANTHER" id="PTHR32309:SF31">
    <property type="entry name" value="CAPSULAR EXOPOLYSACCHARIDE FAMILY"/>
    <property type="match status" value="1"/>
</dbReference>
<sequence length="360" mass="40977">MAEENFNKPVYIDPYPSQELSLKKGLLRIAELHRHLLSKWLTIILFTLLGGVLGICYSFSKQTIYVARCRFILDESGGNYGQYAGIASMIGIDLGGNSGGLFQGDNILELYRSRPMLLKTLLTTGIFSGTKELFIDRYIEINDLRNKWKENKTLQHISFKDTSRTREKDSVLTQIVGEIDRKYFSVGRPDRKTGIIAVEMKSKDEVFAKTFCDQIVKNVNDFYIASKTTKSLQTLTTLQHQADSIRRGFNSTIARIASNTDANVNINLSRQVLRVPSQLKQVDAETSRGIMADLVKNIELTKISLKRETPLIQLVDWPVYPLERLELSWYKAFIEVAMLFLFLTISFLLGRKILKDILAS</sequence>
<keyword evidence="1" id="KW-0472">Membrane</keyword>
<protein>
    <submittedName>
        <fullName evidence="2">Lipopolysaccharide biosynthesis protein</fullName>
    </submittedName>
</protein>
<evidence type="ECO:0000313" key="2">
    <source>
        <dbReference type="EMBL" id="QQL50192.1"/>
    </source>
</evidence>
<keyword evidence="3" id="KW-1185">Reference proteome</keyword>
<dbReference type="AlphaFoldDB" id="A0A7T7FB90"/>
<keyword evidence="1" id="KW-0812">Transmembrane</keyword>
<dbReference type="KEGG" id="mgik:GO620_001700"/>
<feature type="transmembrane region" description="Helical" evidence="1">
    <location>
        <begin position="40"/>
        <end position="60"/>
    </location>
</feature>
<gene>
    <name evidence="2" type="ORF">GO620_001700</name>
</gene>
<organism evidence="2 3">
    <name type="scientific">Mucilaginibacter ginkgonis</name>
    <dbReference type="NCBI Taxonomy" id="2682091"/>
    <lineage>
        <taxon>Bacteria</taxon>
        <taxon>Pseudomonadati</taxon>
        <taxon>Bacteroidota</taxon>
        <taxon>Sphingobacteriia</taxon>
        <taxon>Sphingobacteriales</taxon>
        <taxon>Sphingobacteriaceae</taxon>
        <taxon>Mucilaginibacter</taxon>
    </lineage>
</organism>
<dbReference type="InterPro" id="IPR050445">
    <property type="entry name" value="Bact_polysacc_biosynth/exp"/>
</dbReference>
<evidence type="ECO:0000256" key="1">
    <source>
        <dbReference type="SAM" id="Phobius"/>
    </source>
</evidence>
<dbReference type="EMBL" id="CP066775">
    <property type="protein sequence ID" value="QQL50192.1"/>
    <property type="molecule type" value="Genomic_DNA"/>
</dbReference>
<reference evidence="2 3" key="1">
    <citation type="submission" date="2020-12" db="EMBL/GenBank/DDBJ databases">
        <title>HMF7856_wgs.fasta genome submission.</title>
        <authorList>
            <person name="Kang H."/>
            <person name="Kim H."/>
            <person name="Joh K."/>
        </authorList>
    </citation>
    <scope>NUCLEOTIDE SEQUENCE [LARGE SCALE GENOMIC DNA]</scope>
    <source>
        <strain evidence="2 3">HMF7856</strain>
    </source>
</reference>
<accession>A0A7T7FB90</accession>
<evidence type="ECO:0000313" key="3">
    <source>
        <dbReference type="Proteomes" id="UP000429232"/>
    </source>
</evidence>
<keyword evidence="1" id="KW-1133">Transmembrane helix</keyword>
<proteinExistence type="predicted"/>
<dbReference type="Proteomes" id="UP000429232">
    <property type="component" value="Chromosome"/>
</dbReference>
<name>A0A7T7FB90_9SPHI</name>
<feature type="transmembrane region" description="Helical" evidence="1">
    <location>
        <begin position="329"/>
        <end position="350"/>
    </location>
</feature>
<dbReference type="PANTHER" id="PTHR32309">
    <property type="entry name" value="TYROSINE-PROTEIN KINASE"/>
    <property type="match status" value="1"/>
</dbReference>
<dbReference type="RefSeq" id="WP_157522834.1">
    <property type="nucleotide sequence ID" value="NZ_CP066775.1"/>
</dbReference>